<gene>
    <name evidence="1" type="ORF">FBFR_01180</name>
</gene>
<dbReference type="EMBL" id="LVJE01000001">
    <property type="protein sequence ID" value="OAB31470.1"/>
    <property type="molecule type" value="Genomic_DNA"/>
</dbReference>
<organism evidence="1 2">
    <name type="scientific">Flavobacterium fryxellicola</name>
    <dbReference type="NCBI Taxonomy" id="249352"/>
    <lineage>
        <taxon>Bacteria</taxon>
        <taxon>Pseudomonadati</taxon>
        <taxon>Bacteroidota</taxon>
        <taxon>Flavobacteriia</taxon>
        <taxon>Flavobacteriales</taxon>
        <taxon>Flavobacteriaceae</taxon>
        <taxon>Flavobacterium</taxon>
    </lineage>
</organism>
<protein>
    <submittedName>
        <fullName evidence="1">Uncharacterized protein</fullName>
    </submittedName>
</protein>
<comment type="caution">
    <text evidence="1">The sequence shown here is derived from an EMBL/GenBank/DDBJ whole genome shotgun (WGS) entry which is preliminary data.</text>
</comment>
<keyword evidence="2" id="KW-1185">Reference proteome</keyword>
<dbReference type="Proteomes" id="UP000077164">
    <property type="component" value="Unassembled WGS sequence"/>
</dbReference>
<evidence type="ECO:0000313" key="1">
    <source>
        <dbReference type="EMBL" id="OAB31470.1"/>
    </source>
</evidence>
<dbReference type="AlphaFoldDB" id="A0A162PDP7"/>
<proteinExistence type="predicted"/>
<name>A0A162PDP7_9FLAO</name>
<evidence type="ECO:0000313" key="2">
    <source>
        <dbReference type="Proteomes" id="UP000077164"/>
    </source>
</evidence>
<sequence length="85" mass="10287">MLLLLFCLGKRHLVLALKLIEKEKSKRQELQSIALKRNKNKSLIKILSASKKVKYYWWMIFKQIRNEEKLRFLIHLGMQVQQNTF</sequence>
<accession>A0A162PDP7</accession>
<reference evidence="1 2" key="1">
    <citation type="submission" date="2016-03" db="EMBL/GenBank/DDBJ databases">
        <title>Draft genome sequence of Flavobacterium fryxellicola DSM 16209.</title>
        <authorList>
            <person name="Shin S.-K."/>
            <person name="Yi H."/>
        </authorList>
    </citation>
    <scope>NUCLEOTIDE SEQUENCE [LARGE SCALE GENOMIC DNA]</scope>
    <source>
        <strain evidence="1 2">DSM 16209</strain>
    </source>
</reference>